<comment type="cofactor">
    <cofactor evidence="2">
        <name>Mn(2+)</name>
        <dbReference type="ChEBI" id="CHEBI:29035"/>
    </cofactor>
</comment>
<evidence type="ECO:0000256" key="6">
    <source>
        <dbReference type="ARBA" id="ARBA00022722"/>
    </source>
</evidence>
<keyword evidence="9" id="KW-0460">Magnesium</keyword>
<feature type="domain" description="VRR-NUC" evidence="11">
    <location>
        <begin position="428"/>
        <end position="538"/>
    </location>
</feature>
<comment type="caution">
    <text evidence="12">The sequence shown here is derived from an EMBL/GenBank/DDBJ whole genome shotgun (WGS) entry which is preliminary data.</text>
</comment>
<gene>
    <name evidence="12" type="ORF">LDJ79_08285</name>
</gene>
<keyword evidence="13" id="KW-1185">Reference proteome</keyword>
<dbReference type="SMART" id="SM00990">
    <property type="entry name" value="VRR_NUC"/>
    <property type="match status" value="1"/>
</dbReference>
<comment type="similarity">
    <text evidence="4">Belongs to the FAN1 family.</text>
</comment>
<dbReference type="PANTHER" id="PTHR15749">
    <property type="entry name" value="FANCONI-ASSOCIATED NUCLEASE 1"/>
    <property type="match status" value="1"/>
</dbReference>
<evidence type="ECO:0000256" key="10">
    <source>
        <dbReference type="ARBA" id="ARBA00023211"/>
    </source>
</evidence>
<dbReference type="InterPro" id="IPR033315">
    <property type="entry name" value="Fan1-like"/>
</dbReference>
<evidence type="ECO:0000256" key="2">
    <source>
        <dbReference type="ARBA" id="ARBA00001936"/>
    </source>
</evidence>
<dbReference type="RefSeq" id="WP_225250236.1">
    <property type="nucleotide sequence ID" value="NZ_JAIWIU010000045.1"/>
</dbReference>
<dbReference type="PANTHER" id="PTHR15749:SF4">
    <property type="entry name" value="FANCONI-ASSOCIATED NUCLEASE 1"/>
    <property type="match status" value="1"/>
</dbReference>
<comment type="catalytic activity">
    <reaction evidence="1">
        <text>Hydrolytically removes 5'-nucleotides successively from the 3'-hydroxy termini of 3'-hydroxy-terminated oligonucleotides.</text>
        <dbReference type="EC" id="3.1.4.1"/>
    </reaction>
</comment>
<evidence type="ECO:0000313" key="12">
    <source>
        <dbReference type="EMBL" id="MCA2016105.1"/>
    </source>
</evidence>
<comment type="cofactor">
    <cofactor evidence="3">
        <name>Mg(2+)</name>
        <dbReference type="ChEBI" id="CHEBI:18420"/>
    </cofactor>
</comment>
<evidence type="ECO:0000256" key="5">
    <source>
        <dbReference type="ARBA" id="ARBA00012029"/>
    </source>
</evidence>
<evidence type="ECO:0000256" key="3">
    <source>
        <dbReference type="ARBA" id="ARBA00001946"/>
    </source>
</evidence>
<dbReference type="InterPro" id="IPR049125">
    <property type="entry name" value="FAN1-like_WH"/>
</dbReference>
<evidence type="ECO:0000256" key="9">
    <source>
        <dbReference type="ARBA" id="ARBA00022842"/>
    </source>
</evidence>
<dbReference type="Pfam" id="PF21315">
    <property type="entry name" value="FAN1_HTH"/>
    <property type="match status" value="1"/>
</dbReference>
<organism evidence="12 13">
    <name type="scientific">Vibrio tritonius</name>
    <dbReference type="NCBI Taxonomy" id="1435069"/>
    <lineage>
        <taxon>Bacteria</taxon>
        <taxon>Pseudomonadati</taxon>
        <taxon>Pseudomonadota</taxon>
        <taxon>Gammaproteobacteria</taxon>
        <taxon>Vibrionales</taxon>
        <taxon>Vibrionaceae</taxon>
        <taxon>Vibrio</taxon>
    </lineage>
</organism>
<dbReference type="InterPro" id="IPR014883">
    <property type="entry name" value="VRR_NUC"/>
</dbReference>
<evidence type="ECO:0000256" key="1">
    <source>
        <dbReference type="ARBA" id="ARBA00000983"/>
    </source>
</evidence>
<dbReference type="Gene3D" id="3.40.1350.10">
    <property type="match status" value="1"/>
</dbReference>
<sequence>MHPSSAQTPPLAPDYYLSNFKRLIDHACQWYTDLLTEEEHNWINAFQTLPHPAQSLIVRLLSRKGEWFRSDKLNYPEIKQLDEQWPALENAGFVERNLAVSELVLCEQLFTKPEIIARHPTLNKALKKPDLIAAIDPSEPAQPTPFTVIFLAHNHIIELLLILFFANARQDLSQFVLDDLGLHRFEQYPLSHTLRFFHNREEVEQLRQLQHLAQAYWLNEKQPTAAILSLCEQLPDKASHPYVERKRQKLINQLARALERQGEAELALRYFAQSSLPPSRERQARIYDKLGQYQQMGELIEQIKHNPYHQEEHEIAERLQQRYLRAQGEKVPRATKPNWPERHLSLDLSTQRVELAVRDELIAQGYHVYYLENQLLNTLLALVLWPAIFAPVEGAFVNAYQARPLDFYHAEFVTKRQSLIDACFAYFIEHGVLALIEHWQQKQGIANPLTSWQGVDEALFHWIERTMPRATLVELMKIQLKDLRLFRAGMPDLMAFKGEAYEWIEVKGPGDKLQDNQQRWMRELSKLGIPFSVCYVNH</sequence>
<dbReference type="EC" id="3.1.4.1" evidence="5"/>
<proteinExistence type="inferred from homology"/>
<reference evidence="13" key="1">
    <citation type="submission" date="2023-07" db="EMBL/GenBank/DDBJ databases">
        <title>Molecular identification of indigenous halophilic bacteria isolated from red sea cost, biodegradation of synthetic dyes and assessment of degraded metabolite toxicity.</title>
        <authorList>
            <person name="Chaieb K."/>
            <person name="Altayb H.N."/>
        </authorList>
    </citation>
    <scope>NUCLEOTIDE SEQUENCE [LARGE SCALE GENOMIC DNA]</scope>
    <source>
        <strain evidence="13">K20</strain>
    </source>
</reference>
<evidence type="ECO:0000256" key="8">
    <source>
        <dbReference type="ARBA" id="ARBA00022801"/>
    </source>
</evidence>
<protein>
    <recommendedName>
        <fullName evidence="5">phosphodiesterase I</fullName>
        <ecNumber evidence="5">3.1.4.1</ecNumber>
    </recommendedName>
</protein>
<name>A0ABS7YKB8_9VIBR</name>
<keyword evidence="8" id="KW-0378">Hydrolase</keyword>
<accession>A0ABS7YKB8</accession>
<dbReference type="EMBL" id="JAIWIU010000045">
    <property type="protein sequence ID" value="MCA2016105.1"/>
    <property type="molecule type" value="Genomic_DNA"/>
</dbReference>
<dbReference type="InterPro" id="IPR011856">
    <property type="entry name" value="tRNA_endonuc-like_dom_sf"/>
</dbReference>
<evidence type="ECO:0000313" key="13">
    <source>
        <dbReference type="Proteomes" id="UP001199044"/>
    </source>
</evidence>
<keyword evidence="7" id="KW-0479">Metal-binding</keyword>
<dbReference type="Pfam" id="PF08774">
    <property type="entry name" value="VRR_NUC"/>
    <property type="match status" value="1"/>
</dbReference>
<keyword evidence="10" id="KW-0464">Manganese</keyword>
<dbReference type="Proteomes" id="UP001199044">
    <property type="component" value="Unassembled WGS sequence"/>
</dbReference>
<evidence type="ECO:0000256" key="4">
    <source>
        <dbReference type="ARBA" id="ARBA00005533"/>
    </source>
</evidence>
<keyword evidence="6" id="KW-0540">Nuclease</keyword>
<evidence type="ECO:0000259" key="11">
    <source>
        <dbReference type="SMART" id="SM00990"/>
    </source>
</evidence>
<evidence type="ECO:0000256" key="7">
    <source>
        <dbReference type="ARBA" id="ARBA00022723"/>
    </source>
</evidence>